<dbReference type="EC" id="4.4.1.13" evidence="2"/>
<sequence length="393" mass="43548">MSIIQDLDPDFLRARQSAKWSSFDAPVLPSNPAEMDFAVAPAIQAAMERVVSQQKYGYSTRGPGSPGALLAESFCRRMLDKFGWDGADPARVVVVNDLIQAVMSSVLAFSEPGDGVALQVPSYPAFLGIIAQSGRQTVCNPMRDTGERYEIDAEQFQDAVDEKTRVLLLCLPQNPTGRVFPRDELAPVVERAVAMDMVIVADEIHADLLLDGRRHIPFARMFPEAADRTITLYSATKSFNIPGLRTAVMHFGSDELLRRFHSRIPPMLLGTPASPGTFATLAAWEESEAWCQALIKVLEANRDHMLSRLAEELPTVRMYTPEATYLAWADFTDVRMNAVPYERLLAEAKVAGGDGRNFGPHYERFVRLNFSTSRSVLDEKLDRIARAVKIGAV</sequence>
<evidence type="ECO:0000259" key="6">
    <source>
        <dbReference type="Pfam" id="PF00155"/>
    </source>
</evidence>
<keyword evidence="4 7" id="KW-0456">Lyase</keyword>
<dbReference type="AlphaFoldDB" id="A0A1X7PPS4"/>
<comment type="similarity">
    <text evidence="5">Belongs to the class-II pyridoxal-phosphate-dependent aminotransferase family. MalY/PatB cystathionine beta-lyase subfamily.</text>
</comment>
<dbReference type="SUPFAM" id="SSF53383">
    <property type="entry name" value="PLP-dependent transferases"/>
    <property type="match status" value="1"/>
</dbReference>
<evidence type="ECO:0000313" key="7">
    <source>
        <dbReference type="EMBL" id="SMH53948.1"/>
    </source>
</evidence>
<evidence type="ECO:0000256" key="5">
    <source>
        <dbReference type="ARBA" id="ARBA00037974"/>
    </source>
</evidence>
<dbReference type="InterPro" id="IPR051798">
    <property type="entry name" value="Class-II_PLP-Dep_Aminotrans"/>
</dbReference>
<keyword evidence="8" id="KW-1185">Reference proteome</keyword>
<dbReference type="InterPro" id="IPR015424">
    <property type="entry name" value="PyrdxlP-dep_Trfase"/>
</dbReference>
<gene>
    <name evidence="7" type="ORF">SAMN02982922_4976</name>
</gene>
<dbReference type="RefSeq" id="WP_176247618.1">
    <property type="nucleotide sequence ID" value="NZ_FXBL01000004.1"/>
</dbReference>
<reference evidence="7 8" key="1">
    <citation type="submission" date="2017-04" db="EMBL/GenBank/DDBJ databases">
        <authorList>
            <person name="Afonso C.L."/>
            <person name="Miller P.J."/>
            <person name="Scott M.A."/>
            <person name="Spackman E."/>
            <person name="Goraichik I."/>
            <person name="Dimitrov K.M."/>
            <person name="Suarez D.L."/>
            <person name="Swayne D.E."/>
        </authorList>
    </citation>
    <scope>NUCLEOTIDE SEQUENCE [LARGE SCALE GENOMIC DNA]</scope>
    <source>
        <strain evidence="7 8">B5P</strain>
    </source>
</reference>
<proteinExistence type="inferred from homology"/>
<dbReference type="Proteomes" id="UP000193083">
    <property type="component" value="Unassembled WGS sequence"/>
</dbReference>
<evidence type="ECO:0000256" key="2">
    <source>
        <dbReference type="ARBA" id="ARBA00012224"/>
    </source>
</evidence>
<dbReference type="Gene3D" id="3.40.640.10">
    <property type="entry name" value="Type I PLP-dependent aspartate aminotransferase-like (Major domain)"/>
    <property type="match status" value="1"/>
</dbReference>
<keyword evidence="3" id="KW-0663">Pyridoxal phosphate</keyword>
<dbReference type="PANTHER" id="PTHR43525:SF1">
    <property type="entry name" value="PROTEIN MALY"/>
    <property type="match status" value="1"/>
</dbReference>
<dbReference type="PANTHER" id="PTHR43525">
    <property type="entry name" value="PROTEIN MALY"/>
    <property type="match status" value="1"/>
</dbReference>
<evidence type="ECO:0000256" key="1">
    <source>
        <dbReference type="ARBA" id="ARBA00001933"/>
    </source>
</evidence>
<dbReference type="GO" id="GO:0047804">
    <property type="term" value="F:cysteine-S-conjugate beta-lyase activity"/>
    <property type="evidence" value="ECO:0007669"/>
    <property type="project" value="UniProtKB-EC"/>
</dbReference>
<organism evidence="7 8">
    <name type="scientific">Mesorhizobium australicum</name>
    <dbReference type="NCBI Taxonomy" id="536018"/>
    <lineage>
        <taxon>Bacteria</taxon>
        <taxon>Pseudomonadati</taxon>
        <taxon>Pseudomonadota</taxon>
        <taxon>Alphaproteobacteria</taxon>
        <taxon>Hyphomicrobiales</taxon>
        <taxon>Phyllobacteriaceae</taxon>
        <taxon>Mesorhizobium</taxon>
    </lineage>
</organism>
<dbReference type="InterPro" id="IPR015422">
    <property type="entry name" value="PyrdxlP-dep_Trfase_small"/>
</dbReference>
<accession>A0A1X7PPS4</accession>
<comment type="cofactor">
    <cofactor evidence="1">
        <name>pyridoxal 5'-phosphate</name>
        <dbReference type="ChEBI" id="CHEBI:597326"/>
    </cofactor>
</comment>
<dbReference type="InterPro" id="IPR015421">
    <property type="entry name" value="PyrdxlP-dep_Trfase_major"/>
</dbReference>
<protein>
    <recommendedName>
        <fullName evidence="2">cysteine-S-conjugate beta-lyase</fullName>
        <ecNumber evidence="2">4.4.1.13</ecNumber>
    </recommendedName>
</protein>
<dbReference type="CDD" id="cd00609">
    <property type="entry name" value="AAT_like"/>
    <property type="match status" value="1"/>
</dbReference>
<dbReference type="Gene3D" id="3.90.1150.10">
    <property type="entry name" value="Aspartate Aminotransferase, domain 1"/>
    <property type="match status" value="1"/>
</dbReference>
<dbReference type="GO" id="GO:0030170">
    <property type="term" value="F:pyridoxal phosphate binding"/>
    <property type="evidence" value="ECO:0007669"/>
    <property type="project" value="InterPro"/>
</dbReference>
<feature type="domain" description="Aminotransferase class I/classII large" evidence="6">
    <location>
        <begin position="88"/>
        <end position="384"/>
    </location>
</feature>
<evidence type="ECO:0000256" key="3">
    <source>
        <dbReference type="ARBA" id="ARBA00022898"/>
    </source>
</evidence>
<evidence type="ECO:0000256" key="4">
    <source>
        <dbReference type="ARBA" id="ARBA00023239"/>
    </source>
</evidence>
<dbReference type="InterPro" id="IPR004839">
    <property type="entry name" value="Aminotransferase_I/II_large"/>
</dbReference>
<name>A0A1X7PPS4_9HYPH</name>
<evidence type="ECO:0000313" key="8">
    <source>
        <dbReference type="Proteomes" id="UP000193083"/>
    </source>
</evidence>
<dbReference type="EMBL" id="FXBL01000004">
    <property type="protein sequence ID" value="SMH53948.1"/>
    <property type="molecule type" value="Genomic_DNA"/>
</dbReference>
<dbReference type="Pfam" id="PF00155">
    <property type="entry name" value="Aminotran_1_2"/>
    <property type="match status" value="1"/>
</dbReference>